<dbReference type="InterPro" id="IPR019489">
    <property type="entry name" value="Clp_ATPase_C"/>
</dbReference>
<proteinExistence type="predicted"/>
<reference evidence="4" key="1">
    <citation type="journal article" date="2015" name="Nature">
        <title>Complex archaea that bridge the gap between prokaryotes and eukaryotes.</title>
        <authorList>
            <person name="Spang A."/>
            <person name="Saw J.H."/>
            <person name="Jorgensen S.L."/>
            <person name="Zaremba-Niedzwiedzka K."/>
            <person name="Martijn J."/>
            <person name="Lind A.E."/>
            <person name="van Eijk R."/>
            <person name="Schleper C."/>
            <person name="Guy L."/>
            <person name="Ettema T.J."/>
        </authorList>
    </citation>
    <scope>NUCLEOTIDE SEQUENCE</scope>
</reference>
<dbReference type="Pfam" id="PF10431">
    <property type="entry name" value="ClpB_D2-small"/>
    <property type="match status" value="1"/>
</dbReference>
<keyword evidence="1" id="KW-0547">Nucleotide-binding</keyword>
<protein>
    <recommendedName>
        <fullName evidence="3">Clp ATPase C-terminal domain-containing protein</fullName>
    </recommendedName>
</protein>
<dbReference type="AlphaFoldDB" id="A0A0F9NXF8"/>
<gene>
    <name evidence="4" type="ORF">LCGC14_0913990</name>
</gene>
<sequence>ALSFNVGAKNFLLDNGIDKKFGARPLRRAIKKYLNTQLAKAILSEDLDEGSKVTVNVTKDKKGLAFRQTTKNKKRVEDEVRDDSK</sequence>
<feature type="non-terminal residue" evidence="4">
    <location>
        <position position="1"/>
    </location>
</feature>
<evidence type="ECO:0000256" key="1">
    <source>
        <dbReference type="ARBA" id="ARBA00022741"/>
    </source>
</evidence>
<comment type="caution">
    <text evidence="4">The sequence shown here is derived from an EMBL/GenBank/DDBJ whole genome shotgun (WGS) entry which is preliminary data.</text>
</comment>
<organism evidence="4">
    <name type="scientific">marine sediment metagenome</name>
    <dbReference type="NCBI Taxonomy" id="412755"/>
    <lineage>
        <taxon>unclassified sequences</taxon>
        <taxon>metagenomes</taxon>
        <taxon>ecological metagenomes</taxon>
    </lineage>
</organism>
<evidence type="ECO:0000259" key="3">
    <source>
        <dbReference type="SMART" id="SM01086"/>
    </source>
</evidence>
<dbReference type="GO" id="GO:0005524">
    <property type="term" value="F:ATP binding"/>
    <property type="evidence" value="ECO:0007669"/>
    <property type="project" value="UniProtKB-KW"/>
</dbReference>
<feature type="domain" description="Clp ATPase C-terminal" evidence="3">
    <location>
        <begin position="1"/>
        <end position="66"/>
    </location>
</feature>
<keyword evidence="2" id="KW-0067">ATP-binding</keyword>
<dbReference type="Gene3D" id="1.10.8.60">
    <property type="match status" value="1"/>
</dbReference>
<name>A0A0F9NXF8_9ZZZZ</name>
<evidence type="ECO:0000313" key="4">
    <source>
        <dbReference type="EMBL" id="KKN22534.1"/>
    </source>
</evidence>
<dbReference type="EMBL" id="LAZR01003051">
    <property type="protein sequence ID" value="KKN22534.1"/>
    <property type="molecule type" value="Genomic_DNA"/>
</dbReference>
<evidence type="ECO:0000256" key="2">
    <source>
        <dbReference type="ARBA" id="ARBA00022840"/>
    </source>
</evidence>
<dbReference type="SMART" id="SM01086">
    <property type="entry name" value="ClpB_D2-small"/>
    <property type="match status" value="1"/>
</dbReference>
<accession>A0A0F9NXF8</accession>